<dbReference type="AlphaFoldDB" id="A0ABD1WWD2"/>
<name>A0ABD1WWD2_9LAMI</name>
<dbReference type="Pfam" id="PF12796">
    <property type="entry name" value="Ank_2"/>
    <property type="match status" value="1"/>
</dbReference>
<dbReference type="PANTHER" id="PTHR24121:SF31">
    <property type="entry name" value="ANKYRIN REPEAT-CONTAINING PROTEIN"/>
    <property type="match status" value="1"/>
</dbReference>
<proteinExistence type="predicted"/>
<evidence type="ECO:0000313" key="1">
    <source>
        <dbReference type="EMBL" id="KAL2554010.1"/>
    </source>
</evidence>
<gene>
    <name evidence="1" type="ORF">Fot_07629</name>
</gene>
<dbReference type="EMBL" id="JBFOLJ010000002">
    <property type="protein sequence ID" value="KAL2554010.1"/>
    <property type="molecule type" value="Genomic_DNA"/>
</dbReference>
<organism evidence="1 2">
    <name type="scientific">Forsythia ovata</name>
    <dbReference type="NCBI Taxonomy" id="205694"/>
    <lineage>
        <taxon>Eukaryota</taxon>
        <taxon>Viridiplantae</taxon>
        <taxon>Streptophyta</taxon>
        <taxon>Embryophyta</taxon>
        <taxon>Tracheophyta</taxon>
        <taxon>Spermatophyta</taxon>
        <taxon>Magnoliopsida</taxon>
        <taxon>eudicotyledons</taxon>
        <taxon>Gunneridae</taxon>
        <taxon>Pentapetalae</taxon>
        <taxon>asterids</taxon>
        <taxon>lamiids</taxon>
        <taxon>Lamiales</taxon>
        <taxon>Oleaceae</taxon>
        <taxon>Forsythieae</taxon>
        <taxon>Forsythia</taxon>
    </lineage>
</organism>
<dbReference type="Proteomes" id="UP001604277">
    <property type="component" value="Unassembled WGS sequence"/>
</dbReference>
<evidence type="ECO:0000313" key="2">
    <source>
        <dbReference type="Proteomes" id="UP001604277"/>
    </source>
</evidence>
<dbReference type="SUPFAM" id="SSF48403">
    <property type="entry name" value="Ankyrin repeat"/>
    <property type="match status" value="1"/>
</dbReference>
<keyword evidence="2" id="KW-1185">Reference proteome</keyword>
<comment type="caution">
    <text evidence="1">The sequence shown here is derived from an EMBL/GenBank/DDBJ whole genome shotgun (WGS) entry which is preliminary data.</text>
</comment>
<dbReference type="SMART" id="SM00248">
    <property type="entry name" value="ANK"/>
    <property type="match status" value="4"/>
</dbReference>
<reference evidence="2" key="1">
    <citation type="submission" date="2024-07" db="EMBL/GenBank/DDBJ databases">
        <title>Two chromosome-level genome assemblies of Korean endemic species Abeliophyllum distichum and Forsythia ovata (Oleaceae).</title>
        <authorList>
            <person name="Jang H."/>
        </authorList>
    </citation>
    <scope>NUCLEOTIDE SEQUENCE [LARGE SCALE GENOMIC DNA]</scope>
</reference>
<dbReference type="InterPro" id="IPR002110">
    <property type="entry name" value="Ankyrin_rpt"/>
</dbReference>
<dbReference type="InterPro" id="IPR036770">
    <property type="entry name" value="Ankyrin_rpt-contain_sf"/>
</dbReference>
<accession>A0ABD1WWD2</accession>
<dbReference type="Gene3D" id="1.25.40.20">
    <property type="entry name" value="Ankyrin repeat-containing domain"/>
    <property type="match status" value="1"/>
</dbReference>
<dbReference type="PANTHER" id="PTHR24121">
    <property type="entry name" value="NO MECHANORECEPTOR POTENTIAL C, ISOFORM D-RELATED"/>
    <property type="match status" value="1"/>
</dbReference>
<sequence length="270" mass="30614">MELPQLRLINNNITNLDYIVNVEDDQSWSLPLYKALIEGNWEIVETIIKQEKEAITARLTAFAETPLLVAVKGGQGLPFIKKLVDFMPPEALVLTDYFGNTGLHAVAVLGNVQAAKLFVRKNQELPNIWNIDGSLPIHLAAMRGHREMTLYLFSVTREDEYSNPSKDEAGATLMNFVINAGFYDLALHLLEHNPKLAWQDTSPLELMAEEPSAFPSGAHLSIWRYLIYSCVPMNMIVMPENSLHEGMRKSPYYSPIKLHRCCRNRFSRGK</sequence>
<protein>
    <submittedName>
        <fullName evidence="1">Ankyrin repeat family protein</fullName>
    </submittedName>
</protein>